<dbReference type="GO" id="GO:0017129">
    <property type="term" value="F:triglyceride binding"/>
    <property type="evidence" value="ECO:0007669"/>
    <property type="project" value="TreeGrafter"/>
</dbReference>
<evidence type="ECO:0000256" key="3">
    <source>
        <dbReference type="ARBA" id="ARBA00022525"/>
    </source>
</evidence>
<proteinExistence type="inferred from homology"/>
<keyword evidence="5" id="KW-0812">Transmembrane</keyword>
<evidence type="ECO:0000256" key="4">
    <source>
        <dbReference type="ARBA" id="ARBA00023180"/>
    </source>
</evidence>
<dbReference type="InterPro" id="IPR017942">
    <property type="entry name" value="Lipid-bd_serum_glycop_N"/>
</dbReference>
<evidence type="ECO:0000313" key="9">
    <source>
        <dbReference type="Proteomes" id="UP000007303"/>
    </source>
</evidence>
<dbReference type="GO" id="GO:0034364">
    <property type="term" value="C:high-density lipoprotein particle"/>
    <property type="evidence" value="ECO:0007669"/>
    <property type="project" value="InterPro"/>
</dbReference>
<dbReference type="InParanoid" id="H3CI38"/>
<dbReference type="Ensembl" id="ENSTNIT00000008077.1">
    <property type="protein sequence ID" value="ENSTNIP00000007916.1"/>
    <property type="gene ID" value="ENSTNIG00000005239.1"/>
</dbReference>
<sequence>MFASTLPRDVFRLPLNCLLLVTVFGLSQACLKDAASAYRITGAVCRLTYPAAVVLNEKTTKVIEAAFQHAQYPSMKGEKSLAFVGKIIYGLDNLQIHNLYIGHSKFELRPNEGISMEISNVSAVFQGTIQYGYGSWLINVANAIDFEIESQIHLASTLNLVSSCLEKHVRLYLRFHKLVLHLQGDIEPNWLKRLFTDFITFTVKMAIKGQICKEINKVANILADFIQDTAENFLSDGNISVDIGVTAAPVITSNYIESYHKVCKHTLHFSSTFPAILNKLRLLRKYKLCICHLSHSHSRSINLVIKTHMLIINLLTFEKTNRQRFPVSIGIVVSTHSFQSAQNEEKVLLPSCYSAPQSCFPLENYACTIYIPVIILYFIASSVWLVCITIRHKRKTAHPVKEIGISKVLSVLEIELTRLLDKQGVDLFDIFNPVVLPQDGFVVIEMDFGFPHHLLVEFLKKTL</sequence>
<reference evidence="8" key="3">
    <citation type="submission" date="2025-09" db="UniProtKB">
        <authorList>
            <consortium name="Ensembl"/>
        </authorList>
    </citation>
    <scope>IDENTIFICATION</scope>
</reference>
<feature type="chain" id="PRO_5003580953" evidence="6">
    <location>
        <begin position="30"/>
        <end position="463"/>
    </location>
</feature>
<evidence type="ECO:0000256" key="1">
    <source>
        <dbReference type="ARBA" id="ARBA00004613"/>
    </source>
</evidence>
<dbReference type="GO" id="GO:0008203">
    <property type="term" value="P:cholesterol metabolic process"/>
    <property type="evidence" value="ECO:0007669"/>
    <property type="project" value="TreeGrafter"/>
</dbReference>
<protein>
    <submittedName>
        <fullName evidence="8">Cholesteryl ester transfer protein, plasma</fullName>
    </submittedName>
</protein>
<dbReference type="Pfam" id="PF01273">
    <property type="entry name" value="LBP_BPI_CETP"/>
    <property type="match status" value="1"/>
</dbReference>
<evidence type="ECO:0000256" key="2">
    <source>
        <dbReference type="ARBA" id="ARBA00007292"/>
    </source>
</evidence>
<dbReference type="InterPro" id="IPR017943">
    <property type="entry name" value="Bactericidal_perm-incr_a/b_dom"/>
</dbReference>
<keyword evidence="5" id="KW-1133">Transmembrane helix</keyword>
<comment type="similarity">
    <text evidence="2">Belongs to the BPI/LBP/Plunc superfamily. BPI/LBP family.</text>
</comment>
<dbReference type="SMART" id="SM00328">
    <property type="entry name" value="BPI1"/>
    <property type="match status" value="1"/>
</dbReference>
<dbReference type="GO" id="GO:0043691">
    <property type="term" value="P:reverse cholesterol transport"/>
    <property type="evidence" value="ECO:0007669"/>
    <property type="project" value="InterPro"/>
</dbReference>
<keyword evidence="5" id="KW-0472">Membrane</keyword>
<dbReference type="GO" id="GO:0120020">
    <property type="term" value="F:cholesterol transfer activity"/>
    <property type="evidence" value="ECO:0007669"/>
    <property type="project" value="InterPro"/>
</dbReference>
<name>H3CI38_TETNG</name>
<dbReference type="GO" id="GO:0006641">
    <property type="term" value="P:triglyceride metabolic process"/>
    <property type="evidence" value="ECO:0007669"/>
    <property type="project" value="TreeGrafter"/>
</dbReference>
<evidence type="ECO:0000313" key="8">
    <source>
        <dbReference type="Ensembl" id="ENSTNIP00000007916.1"/>
    </source>
</evidence>
<feature type="domain" description="Lipid-binding serum glycoprotein N-terminal" evidence="7">
    <location>
        <begin position="46"/>
        <end position="269"/>
    </location>
</feature>
<evidence type="ECO:0000256" key="6">
    <source>
        <dbReference type="SAM" id="SignalP"/>
    </source>
</evidence>
<evidence type="ECO:0000256" key="5">
    <source>
        <dbReference type="SAM" id="Phobius"/>
    </source>
</evidence>
<dbReference type="GO" id="GO:0015485">
    <property type="term" value="F:cholesterol binding"/>
    <property type="evidence" value="ECO:0007669"/>
    <property type="project" value="TreeGrafter"/>
</dbReference>
<dbReference type="GO" id="GO:0046470">
    <property type="term" value="P:phosphatidylcholine metabolic process"/>
    <property type="evidence" value="ECO:0007669"/>
    <property type="project" value="TreeGrafter"/>
</dbReference>
<dbReference type="Gene3D" id="3.15.10.10">
    <property type="entry name" value="Bactericidal permeability-increasing protein, domain 1"/>
    <property type="match status" value="1"/>
</dbReference>
<dbReference type="Proteomes" id="UP000007303">
    <property type="component" value="Unassembled WGS sequence"/>
</dbReference>
<dbReference type="STRING" id="99883.ENSTNIP00000007916"/>
<dbReference type="GO" id="GO:0005548">
    <property type="term" value="F:phospholipid transporter activity"/>
    <property type="evidence" value="ECO:0007669"/>
    <property type="project" value="TreeGrafter"/>
</dbReference>
<dbReference type="GO" id="GO:0055091">
    <property type="term" value="P:phospholipid homeostasis"/>
    <property type="evidence" value="ECO:0007669"/>
    <property type="project" value="TreeGrafter"/>
</dbReference>
<accession>H3CI38</accession>
<evidence type="ECO:0000259" key="7">
    <source>
        <dbReference type="SMART" id="SM00328"/>
    </source>
</evidence>
<dbReference type="Gene3D" id="3.15.20.10">
    <property type="entry name" value="Bactericidal permeability-increasing protein, domain 2"/>
    <property type="match status" value="1"/>
</dbReference>
<comment type="subcellular location">
    <subcellularLocation>
        <location evidence="1">Secreted</location>
    </subcellularLocation>
</comment>
<dbReference type="GO" id="GO:0034374">
    <property type="term" value="P:low-density lipoprotein particle remodeling"/>
    <property type="evidence" value="ECO:0007669"/>
    <property type="project" value="TreeGrafter"/>
</dbReference>
<dbReference type="GO" id="GO:0031210">
    <property type="term" value="F:phosphatidylcholine binding"/>
    <property type="evidence" value="ECO:0007669"/>
    <property type="project" value="TreeGrafter"/>
</dbReference>
<dbReference type="SUPFAM" id="SSF55394">
    <property type="entry name" value="Bactericidal permeability-increasing protein, BPI"/>
    <property type="match status" value="1"/>
</dbReference>
<organism evidence="8 9">
    <name type="scientific">Tetraodon nigroviridis</name>
    <name type="common">Spotted green pufferfish</name>
    <name type="synonym">Chelonodon nigroviridis</name>
    <dbReference type="NCBI Taxonomy" id="99883"/>
    <lineage>
        <taxon>Eukaryota</taxon>
        <taxon>Metazoa</taxon>
        <taxon>Chordata</taxon>
        <taxon>Craniata</taxon>
        <taxon>Vertebrata</taxon>
        <taxon>Euteleostomi</taxon>
        <taxon>Actinopterygii</taxon>
        <taxon>Neopterygii</taxon>
        <taxon>Teleostei</taxon>
        <taxon>Neoteleostei</taxon>
        <taxon>Acanthomorphata</taxon>
        <taxon>Eupercaria</taxon>
        <taxon>Tetraodontiformes</taxon>
        <taxon>Tetradontoidea</taxon>
        <taxon>Tetraodontidae</taxon>
        <taxon>Tetraodon</taxon>
    </lineage>
</organism>
<keyword evidence="4" id="KW-0325">Glycoprotein</keyword>
<dbReference type="GO" id="GO:0034372">
    <property type="term" value="P:very-low-density lipoprotein particle remodeling"/>
    <property type="evidence" value="ECO:0007669"/>
    <property type="project" value="TreeGrafter"/>
</dbReference>
<reference evidence="8" key="2">
    <citation type="submission" date="2025-08" db="UniProtKB">
        <authorList>
            <consortium name="Ensembl"/>
        </authorList>
    </citation>
    <scope>IDENTIFICATION</scope>
</reference>
<dbReference type="GO" id="GO:0034197">
    <property type="term" value="P:triglyceride transport"/>
    <property type="evidence" value="ECO:0007669"/>
    <property type="project" value="TreeGrafter"/>
</dbReference>
<keyword evidence="9" id="KW-1185">Reference proteome</keyword>
<dbReference type="PANTHER" id="PTHR47616">
    <property type="entry name" value="CHOLESTERYL ESTER TRANSFER PROTEIN"/>
    <property type="match status" value="1"/>
</dbReference>
<dbReference type="GO" id="GO:0042632">
    <property type="term" value="P:cholesterol homeostasis"/>
    <property type="evidence" value="ECO:0007669"/>
    <property type="project" value="TreeGrafter"/>
</dbReference>
<dbReference type="GeneTree" id="ENSGT01100000263546"/>
<dbReference type="GO" id="GO:0034375">
    <property type="term" value="P:high-density lipoprotein particle remodeling"/>
    <property type="evidence" value="ECO:0007669"/>
    <property type="project" value="TreeGrafter"/>
</dbReference>
<dbReference type="GO" id="GO:0070328">
    <property type="term" value="P:triglyceride homeostasis"/>
    <property type="evidence" value="ECO:0007669"/>
    <property type="project" value="TreeGrafter"/>
</dbReference>
<dbReference type="PANTHER" id="PTHR47616:SF1">
    <property type="entry name" value="CHOLESTERYL ESTER TRANSFER PROTEIN"/>
    <property type="match status" value="1"/>
</dbReference>
<keyword evidence="3" id="KW-0964">Secreted</keyword>
<feature type="signal peptide" evidence="6">
    <location>
        <begin position="1"/>
        <end position="29"/>
    </location>
</feature>
<keyword evidence="6" id="KW-0732">Signal</keyword>
<reference evidence="9" key="1">
    <citation type="journal article" date="2004" name="Nature">
        <title>Genome duplication in the teleost fish Tetraodon nigroviridis reveals the early vertebrate proto-karyotype.</title>
        <authorList>
            <person name="Jaillon O."/>
            <person name="Aury J.-M."/>
            <person name="Brunet F."/>
            <person name="Petit J.-L."/>
            <person name="Stange-Thomann N."/>
            <person name="Mauceli E."/>
            <person name="Bouneau L."/>
            <person name="Fischer C."/>
            <person name="Ozouf-Costaz C."/>
            <person name="Bernot A."/>
            <person name="Nicaud S."/>
            <person name="Jaffe D."/>
            <person name="Fisher S."/>
            <person name="Lutfalla G."/>
            <person name="Dossat C."/>
            <person name="Segurens B."/>
            <person name="Dasilva C."/>
            <person name="Salanoubat M."/>
            <person name="Levy M."/>
            <person name="Boudet N."/>
            <person name="Castellano S."/>
            <person name="Anthouard V."/>
            <person name="Jubin C."/>
            <person name="Castelli V."/>
            <person name="Katinka M."/>
            <person name="Vacherie B."/>
            <person name="Biemont C."/>
            <person name="Skalli Z."/>
            <person name="Cattolico L."/>
            <person name="Poulain J."/>
            <person name="De Berardinis V."/>
            <person name="Cruaud C."/>
            <person name="Duprat S."/>
            <person name="Brottier P."/>
            <person name="Coutanceau J.-P."/>
            <person name="Gouzy J."/>
            <person name="Parra G."/>
            <person name="Lardier G."/>
            <person name="Chapple C."/>
            <person name="McKernan K.J."/>
            <person name="McEwan P."/>
            <person name="Bosak S."/>
            <person name="Kellis M."/>
            <person name="Volff J.-N."/>
            <person name="Guigo R."/>
            <person name="Zody M.C."/>
            <person name="Mesirov J."/>
            <person name="Lindblad-Toh K."/>
            <person name="Birren B."/>
            <person name="Nusbaum C."/>
            <person name="Kahn D."/>
            <person name="Robinson-Rechavi M."/>
            <person name="Laudet V."/>
            <person name="Schachter V."/>
            <person name="Quetier F."/>
            <person name="Saurin W."/>
            <person name="Scarpelli C."/>
            <person name="Wincker P."/>
            <person name="Lander E.S."/>
            <person name="Weissenbach J."/>
            <person name="Roest Crollius H."/>
        </authorList>
    </citation>
    <scope>NUCLEOTIDE SEQUENCE [LARGE SCALE GENOMIC DNA]</scope>
</reference>
<feature type="transmembrane region" description="Helical" evidence="5">
    <location>
        <begin position="369"/>
        <end position="390"/>
    </location>
</feature>
<dbReference type="AlphaFoldDB" id="H3CI38"/>
<dbReference type="InterPro" id="IPR017130">
    <property type="entry name" value="Cholesteryl_ester_transfer"/>
</dbReference>
<dbReference type="OMA" id="WFSDHVL"/>
<dbReference type="HOGENOM" id="CLU_043151_0_0_1"/>